<evidence type="ECO:0000313" key="1">
    <source>
        <dbReference type="EMBL" id="VFK46585.1"/>
    </source>
</evidence>
<dbReference type="EMBL" id="CAADFT010000067">
    <property type="protein sequence ID" value="VFK46585.1"/>
    <property type="molecule type" value="Genomic_DNA"/>
</dbReference>
<organism evidence="1">
    <name type="scientific">Candidatus Kentrum sp. TC</name>
    <dbReference type="NCBI Taxonomy" id="2126339"/>
    <lineage>
        <taxon>Bacteria</taxon>
        <taxon>Pseudomonadati</taxon>
        <taxon>Pseudomonadota</taxon>
        <taxon>Gammaproteobacteria</taxon>
        <taxon>Candidatus Kentrum</taxon>
    </lineage>
</organism>
<dbReference type="AlphaFoldDB" id="A0A450YYH2"/>
<protein>
    <submittedName>
        <fullName evidence="1">Phage-associated protein, BcepMu gp16 family</fullName>
    </submittedName>
</protein>
<reference evidence="1" key="1">
    <citation type="submission" date="2019-02" db="EMBL/GenBank/DDBJ databases">
        <authorList>
            <person name="Gruber-Vodicka R. H."/>
            <person name="Seah K. B. B."/>
        </authorList>
    </citation>
    <scope>NUCLEOTIDE SEQUENCE</scope>
    <source>
        <strain evidence="1">BECK_BZ125</strain>
    </source>
</reference>
<sequence>MSRIKTPEEVRAGFDDTGISIANWARANAFGEREVYDVLAGRLKGDRGRAHRIAVKLGLKEGRIARPETFDPAA</sequence>
<accession>A0A450YYH2</accession>
<proteinExistence type="predicted"/>
<dbReference type="InterPro" id="IPR026365">
    <property type="entry name" value="BcepMu_gp16"/>
</dbReference>
<name>A0A450YYH2_9GAMM</name>
<dbReference type="NCBIfam" id="TIGR04111">
    <property type="entry name" value="BcepMu_gp16"/>
    <property type="match status" value="1"/>
</dbReference>
<gene>
    <name evidence="1" type="ORF">BECKTC1821E_GA0114239_10673</name>
</gene>